<gene>
    <name evidence="2" type="ORF">E6K81_06730</name>
</gene>
<reference evidence="2 3" key="1">
    <citation type="journal article" date="2019" name="Nat. Microbiol.">
        <title>Mediterranean grassland soil C-N compound turnover is dependent on rainfall and depth, and is mediated by genomically divergent microorganisms.</title>
        <authorList>
            <person name="Diamond S."/>
            <person name="Andeer P.F."/>
            <person name="Li Z."/>
            <person name="Crits-Christoph A."/>
            <person name="Burstein D."/>
            <person name="Anantharaman K."/>
            <person name="Lane K.R."/>
            <person name="Thomas B.C."/>
            <person name="Pan C."/>
            <person name="Northen T.R."/>
            <person name="Banfield J.F."/>
        </authorList>
    </citation>
    <scope>NUCLEOTIDE SEQUENCE [LARGE SCALE GENOMIC DNA]</scope>
    <source>
        <strain evidence="2">WS_11</strain>
    </source>
</reference>
<evidence type="ECO:0000313" key="3">
    <source>
        <dbReference type="Proteomes" id="UP000319771"/>
    </source>
</evidence>
<accession>A0A538UA25</accession>
<name>A0A538UA25_UNCEI</name>
<dbReference type="EMBL" id="VBPB01000097">
    <property type="protein sequence ID" value="TMQ72697.1"/>
    <property type="molecule type" value="Genomic_DNA"/>
</dbReference>
<protein>
    <recommendedName>
        <fullName evidence="4">Hydrazine synthase alpha subunit middle domain-containing protein</fullName>
    </recommendedName>
</protein>
<evidence type="ECO:0000256" key="1">
    <source>
        <dbReference type="SAM" id="MobiDB-lite"/>
    </source>
</evidence>
<sequence length="499" mass="52253">MTGGRLLEREPDGRLRELLAPGAFVDVSDPSVSRDARRVAFAGVTPTDRAWRIWVLDLAGGGLTPVTRAADPAGGRCDDLDPCWIGDSTLCFASTRDAWRAQYADLPVTNLFVVTVPAAGSEAGEPRQITAERNGAEEPAMDWHRGRIVFSRWWFNAHRPANTASGLAQDAREAIPADSVNLWQTMELTLSLGRERLAAGDLRTRRGEMGYQPAVLADGSIAAVYAANLGMSPEAGGTGIHLLPPRFGRATRLAGAIVAGRAGDVYGSAGGLAPPSACSPAALPDGRVLFSYSPGARGDLGLFVMRRDGSGLTRVLDLPGTLELDAVPVVRQPEPRPETMPRGDELEVPHAIPGTRTGGVSGDVIHPRPGTFRFHDLDVFADGPPGSPAHGAPPRTACARLRFFATLARPASVTGDTAVLLREVPVGPAGEVNEGGLPAAAPLFEQLVDARGRVLMGAHGPAHVAGLNAGVAGLTTRCVGCHLGHSTLPVPETPRAGRP</sequence>
<dbReference type="AlphaFoldDB" id="A0A538UA25"/>
<dbReference type="SUPFAM" id="SSF69304">
    <property type="entry name" value="Tricorn protease N-terminal domain"/>
    <property type="match status" value="1"/>
</dbReference>
<comment type="caution">
    <text evidence="2">The sequence shown here is derived from an EMBL/GenBank/DDBJ whole genome shotgun (WGS) entry which is preliminary data.</text>
</comment>
<feature type="compositionally biased region" description="Basic and acidic residues" evidence="1">
    <location>
        <begin position="333"/>
        <end position="348"/>
    </location>
</feature>
<evidence type="ECO:0008006" key="4">
    <source>
        <dbReference type="Google" id="ProtNLM"/>
    </source>
</evidence>
<proteinExistence type="predicted"/>
<organism evidence="2 3">
    <name type="scientific">Eiseniibacteriota bacterium</name>
    <dbReference type="NCBI Taxonomy" id="2212470"/>
    <lineage>
        <taxon>Bacteria</taxon>
        <taxon>Candidatus Eiseniibacteriota</taxon>
    </lineage>
</organism>
<evidence type="ECO:0000313" key="2">
    <source>
        <dbReference type="EMBL" id="TMQ72697.1"/>
    </source>
</evidence>
<dbReference type="Gene3D" id="2.120.10.30">
    <property type="entry name" value="TolB, C-terminal domain"/>
    <property type="match status" value="1"/>
</dbReference>
<dbReference type="Proteomes" id="UP000319771">
    <property type="component" value="Unassembled WGS sequence"/>
</dbReference>
<feature type="region of interest" description="Disordered" evidence="1">
    <location>
        <begin position="333"/>
        <end position="363"/>
    </location>
</feature>
<dbReference type="InterPro" id="IPR011042">
    <property type="entry name" value="6-blade_b-propeller_TolB-like"/>
</dbReference>